<dbReference type="Proteomes" id="UP000246410">
    <property type="component" value="Unassembled WGS sequence"/>
</dbReference>
<gene>
    <name evidence="2" type="ORF">DFR69_101579</name>
</gene>
<comment type="caution">
    <text evidence="2">The sequence shown here is derived from an EMBL/GenBank/DDBJ whole genome shotgun (WGS) entry which is preliminary data.</text>
</comment>
<dbReference type="EMBL" id="QGTL01000001">
    <property type="protein sequence ID" value="PWV81239.1"/>
    <property type="molecule type" value="Genomic_DNA"/>
</dbReference>
<feature type="compositionally biased region" description="Low complexity" evidence="1">
    <location>
        <begin position="53"/>
        <end position="69"/>
    </location>
</feature>
<dbReference type="AlphaFoldDB" id="A0A317P0W1"/>
<accession>A0A317P0W1</accession>
<evidence type="ECO:0000313" key="2">
    <source>
        <dbReference type="EMBL" id="PWV81239.1"/>
    </source>
</evidence>
<feature type="compositionally biased region" description="Pro residues" evidence="1">
    <location>
        <begin position="70"/>
        <end position="79"/>
    </location>
</feature>
<name>A0A317P0W1_9NOCA</name>
<dbReference type="PROSITE" id="PS51257">
    <property type="entry name" value="PROKAR_LIPOPROTEIN"/>
    <property type="match status" value="1"/>
</dbReference>
<protein>
    <submittedName>
        <fullName evidence="2">Uncharacterized protein</fullName>
    </submittedName>
</protein>
<reference evidence="2 3" key="1">
    <citation type="submission" date="2018-05" db="EMBL/GenBank/DDBJ databases">
        <title>Genomic Encyclopedia of Type Strains, Phase IV (KMG-IV): sequencing the most valuable type-strain genomes for metagenomic binning, comparative biology and taxonomic classification.</title>
        <authorList>
            <person name="Goeker M."/>
        </authorList>
    </citation>
    <scope>NUCLEOTIDE SEQUENCE [LARGE SCALE GENOMIC DNA]</scope>
    <source>
        <strain evidence="2 3">DSM 44717</strain>
    </source>
</reference>
<proteinExistence type="predicted"/>
<organism evidence="2 3">
    <name type="scientific">Nocardia neocaledoniensis</name>
    <dbReference type="NCBI Taxonomy" id="236511"/>
    <lineage>
        <taxon>Bacteria</taxon>
        <taxon>Bacillati</taxon>
        <taxon>Actinomycetota</taxon>
        <taxon>Actinomycetes</taxon>
        <taxon>Mycobacteriales</taxon>
        <taxon>Nocardiaceae</taxon>
        <taxon>Nocardia</taxon>
    </lineage>
</organism>
<feature type="region of interest" description="Disordered" evidence="1">
    <location>
        <begin position="46"/>
        <end position="80"/>
    </location>
</feature>
<evidence type="ECO:0000313" key="3">
    <source>
        <dbReference type="Proteomes" id="UP000246410"/>
    </source>
</evidence>
<dbReference type="RefSeq" id="WP_110035789.1">
    <property type="nucleotide sequence ID" value="NZ_QGTL01000001.1"/>
</dbReference>
<sequence length="264" mass="27144">MVAARKVWIGIVAGVVTLLVGCSAGNEASPGSTSRPVTTSVVTVPLAAPPTDDPTVAPVDPVTPTRVTTPAPPGPPPTPATGTIALRTETLSGAPVPNVPVWIGLRQPCDPAGHDIPVGETTETQRQDAVTGADGRAVFTAPVGCYHYGMTAPAGTNPVPEGMHAAFLTTGGQTVDGKLRFQDAAGPCHPDGISADLGLLDNATVGWCDGTWAVISFDTPGDNQRIVRRAGGTWTTYVLFPHEVCWSTAEADGVPAALRDYFTC</sequence>
<keyword evidence="3" id="KW-1185">Reference proteome</keyword>
<evidence type="ECO:0000256" key="1">
    <source>
        <dbReference type="SAM" id="MobiDB-lite"/>
    </source>
</evidence>